<evidence type="ECO:0008006" key="3">
    <source>
        <dbReference type="Google" id="ProtNLM"/>
    </source>
</evidence>
<evidence type="ECO:0000313" key="2">
    <source>
        <dbReference type="Proteomes" id="UP000767947"/>
    </source>
</evidence>
<proteinExistence type="predicted"/>
<dbReference type="Proteomes" id="UP000767947">
    <property type="component" value="Unassembled WGS sequence"/>
</dbReference>
<sequence>MREDLDLNTVNIHCPSCGYKFLHKKNNSGEIKGGLGGVAAGAIIGAKFGIAGGPLGAIAGTIPGAILGGIFGKDYIGKKFDRPMCPSCGTKFMLPKNI</sequence>
<gene>
    <name evidence="1" type="ORF">G6042_06785</name>
</gene>
<reference evidence="1 2" key="1">
    <citation type="submission" date="2020-02" db="EMBL/GenBank/DDBJ databases">
        <title>Flavobacterium sp. genome.</title>
        <authorList>
            <person name="Jung H.S."/>
            <person name="Baek J.H."/>
            <person name="Jeon C.O."/>
        </authorList>
    </citation>
    <scope>NUCLEOTIDE SEQUENCE [LARGE SCALE GENOMIC DNA]</scope>
    <source>
        <strain evidence="1 2">SE-s27</strain>
    </source>
</reference>
<comment type="caution">
    <text evidence="1">The sequence shown here is derived from an EMBL/GenBank/DDBJ whole genome shotgun (WGS) entry which is preliminary data.</text>
</comment>
<protein>
    <recommendedName>
        <fullName evidence="3">Glycine zipper domain-containing protein</fullName>
    </recommendedName>
</protein>
<organism evidence="1 2">
    <name type="scientific">Flavobacterium solisilvae</name>
    <dbReference type="NCBI Taxonomy" id="1852019"/>
    <lineage>
        <taxon>Bacteria</taxon>
        <taxon>Pseudomonadati</taxon>
        <taxon>Bacteroidota</taxon>
        <taxon>Flavobacteriia</taxon>
        <taxon>Flavobacteriales</taxon>
        <taxon>Flavobacteriaceae</taxon>
        <taxon>Flavobacterium</taxon>
    </lineage>
</organism>
<accession>A0ABX1QV56</accession>
<dbReference type="RefSeq" id="WP_169523550.1">
    <property type="nucleotide sequence ID" value="NZ_JAAMPT010000205.1"/>
</dbReference>
<evidence type="ECO:0000313" key="1">
    <source>
        <dbReference type="EMBL" id="NMH24968.1"/>
    </source>
</evidence>
<keyword evidence="2" id="KW-1185">Reference proteome</keyword>
<dbReference type="EMBL" id="JAAMPT010000205">
    <property type="protein sequence ID" value="NMH24968.1"/>
    <property type="molecule type" value="Genomic_DNA"/>
</dbReference>
<name>A0ABX1QV56_9FLAO</name>